<evidence type="ECO:0000313" key="1">
    <source>
        <dbReference type="EMBL" id="UNY47053.1"/>
    </source>
</evidence>
<dbReference type="Pfam" id="PF16805">
    <property type="entry name" value="Trans_coact"/>
    <property type="match status" value="1"/>
</dbReference>
<gene>
    <name evidence="1" type="ORF">EHEKIMEA_00171</name>
</gene>
<protein>
    <recommendedName>
        <fullName evidence="3">Late promoter transcription accessory protein</fullName>
    </recommendedName>
</protein>
<name>A0AAE9G9B2_9CAUD</name>
<organism evidence="1 2">
    <name type="scientific">Cronobacter phage LPCS28</name>
    <dbReference type="NCBI Taxonomy" id="2924885"/>
    <lineage>
        <taxon>Viruses</taxon>
        <taxon>Duplodnaviria</taxon>
        <taxon>Heunggongvirae</taxon>
        <taxon>Uroviricota</taxon>
        <taxon>Caudoviricetes</taxon>
        <taxon>Pantevenvirales</taxon>
        <taxon>Straboviridae</taxon>
        <taxon>Nanhuvirus</taxon>
        <taxon>Nanhuvirus LPCS28</taxon>
    </lineage>
</organism>
<dbReference type="InterPro" id="IPR042071">
    <property type="entry name" value="Trans_coact_sf"/>
</dbReference>
<sequence length="84" mass="9474">MTLMTEFSKSKTVVSIEIENQKLQDDCSYLEAMIEWADKNNIDVEDIPLLISDVLIAKLKAEQIELNAVKSEKATSTGSLNQWL</sequence>
<evidence type="ECO:0008006" key="3">
    <source>
        <dbReference type="Google" id="ProtNLM"/>
    </source>
</evidence>
<proteinExistence type="predicted"/>
<dbReference type="Gene3D" id="1.10.10.2850">
    <property type="entry name" value="Phage late-transcription coactivator-like"/>
    <property type="match status" value="1"/>
</dbReference>
<dbReference type="EMBL" id="OM638103">
    <property type="protein sequence ID" value="UNY47053.1"/>
    <property type="molecule type" value="Genomic_DNA"/>
</dbReference>
<evidence type="ECO:0000313" key="2">
    <source>
        <dbReference type="Proteomes" id="UP000832072"/>
    </source>
</evidence>
<accession>A0AAE9G9B2</accession>
<dbReference type="InterPro" id="IPR031836">
    <property type="entry name" value="Trans_coact"/>
</dbReference>
<keyword evidence="2" id="KW-1185">Reference proteome</keyword>
<dbReference type="Proteomes" id="UP000832072">
    <property type="component" value="Segment"/>
</dbReference>
<reference evidence="1 2" key="1">
    <citation type="submission" date="2022-02" db="EMBL/GenBank/DDBJ databases">
        <authorList>
            <person name="Tian F."/>
            <person name="Li J."/>
            <person name="Li F."/>
            <person name="Tong Y."/>
        </authorList>
    </citation>
    <scope>NUCLEOTIDE SEQUENCE [LARGE SCALE GENOMIC DNA]</scope>
</reference>